<evidence type="ECO:0000313" key="2">
    <source>
        <dbReference type="Proteomes" id="UP000197065"/>
    </source>
</evidence>
<dbReference type="Proteomes" id="UP000197065">
    <property type="component" value="Unassembled WGS sequence"/>
</dbReference>
<sequence>MAFVEDCLGVAETALEGGIRYSSTSAAVISTNFRFLPSVLSEIELSHVAINGRAGLGQIAR</sequence>
<organism evidence="1 2">
    <name type="scientific">Arboricoccus pini</name>
    <dbReference type="NCBI Taxonomy" id="1963835"/>
    <lineage>
        <taxon>Bacteria</taxon>
        <taxon>Pseudomonadati</taxon>
        <taxon>Pseudomonadota</taxon>
        <taxon>Alphaproteobacteria</taxon>
        <taxon>Geminicoccales</taxon>
        <taxon>Geminicoccaceae</taxon>
        <taxon>Arboricoccus</taxon>
    </lineage>
</organism>
<keyword evidence="2" id="KW-1185">Reference proteome</keyword>
<name>A0A212Q6G1_9PROT</name>
<dbReference type="EMBL" id="FYEH01000001">
    <property type="protein sequence ID" value="SNB54880.1"/>
    <property type="molecule type" value="Genomic_DNA"/>
</dbReference>
<protein>
    <submittedName>
        <fullName evidence="1">Uncharacterized protein</fullName>
    </submittedName>
</protein>
<accession>A0A212Q6G1</accession>
<evidence type="ECO:0000313" key="1">
    <source>
        <dbReference type="EMBL" id="SNB54880.1"/>
    </source>
</evidence>
<gene>
    <name evidence="1" type="ORF">SAMN07250955_101447</name>
</gene>
<proteinExistence type="predicted"/>
<reference evidence="1 2" key="1">
    <citation type="submission" date="2017-06" db="EMBL/GenBank/DDBJ databases">
        <authorList>
            <person name="Kim H.J."/>
            <person name="Triplett B.A."/>
        </authorList>
    </citation>
    <scope>NUCLEOTIDE SEQUENCE [LARGE SCALE GENOMIC DNA]</scope>
    <source>
        <strain evidence="1 2">B29T1</strain>
    </source>
</reference>
<dbReference type="AlphaFoldDB" id="A0A212Q6G1"/>